<gene>
    <name evidence="1" type="ORF">RHMOL_Rhmol09G0025400</name>
</gene>
<proteinExistence type="predicted"/>
<sequence length="824" mass="93683">MNEHSCGAASLSTSSSRSSSGLIGRIFSEAIRLSPSKRPVDVRKELKKDYGVDVTYRRAWMGVEKARSFVYGDYTKSFKELTRFVDSFKASNPDSICDLERDEAQRFKRLFVGFAACKHGFKFCLPLLFLDGTFLKGTHKGCLLAACAKDGNRGLYPICVAVVDSENSENWHWFMLKLRDFLDFDKEVVFISDRHEGLLRAVESVFPSSPHSYCLLHLKANLRKHMGGLDTKKKKHIVALFHRCACAANVQECDKLLSKLKQDGGVKITEFLSRLENEHWCHPYFPGKRYGELTSNLVECFNNWIRKERRLPITQLVDKIRLKLMDQMCDRKDLAAKWKTVICPKWDKKLVELFGLSKTWNVVRANGDLYEVQSDPSVSVDIARRSCSCGDWQLNMFPCVHGVCALKKSKKDLNDYMERCFFSESYREAYSKCINPVPRIWQNIDLDTADDVLLPPLCKRPPGRPRTERIPSTGAKTRKVTCSRLDLSFNHLSGSIPASLANITQLEVVDVQNNCLTGVVPPGFLVPVNLAGFLVIMESMNSFWQLSDQLRGQPKVSEDHKWSMAASKLPEQTRSKGERRNNLDLSKGPTETRPRDNVAFQEDNRFETFNFNMLNLDPKSTEDMNKTSFSSSMYNSNGVYQKSNGNNVGSLTGSKYGFNNNKEPNSYNSKNIINNNDNNVVSAADKRFKTLPAAETLPRNEVLGGYIFVCNNDTIQEDLKRQLFGLPPRYRDSVRAITPGLPLFLYNYTTHQLHGIFEAVSFGGSNIDPTAWEDKKCKGESRFPAQVRIRIRKVCKALEEDAFRPVLHHYDGPKFRLELSVPEV</sequence>
<evidence type="ECO:0000313" key="1">
    <source>
        <dbReference type="EMBL" id="KAI8537466.1"/>
    </source>
</evidence>
<protein>
    <submittedName>
        <fullName evidence="1">Uncharacterized protein</fullName>
    </submittedName>
</protein>
<dbReference type="EMBL" id="CM046396">
    <property type="protein sequence ID" value="KAI8537466.1"/>
    <property type="molecule type" value="Genomic_DNA"/>
</dbReference>
<reference evidence="1" key="1">
    <citation type="submission" date="2022-02" db="EMBL/GenBank/DDBJ databases">
        <title>Plant Genome Project.</title>
        <authorList>
            <person name="Zhang R.-G."/>
        </authorList>
    </citation>
    <scope>NUCLEOTIDE SEQUENCE</scope>
    <source>
        <strain evidence="1">AT1</strain>
    </source>
</reference>
<organism evidence="1 2">
    <name type="scientific">Rhododendron molle</name>
    <name type="common">Chinese azalea</name>
    <name type="synonym">Azalea mollis</name>
    <dbReference type="NCBI Taxonomy" id="49168"/>
    <lineage>
        <taxon>Eukaryota</taxon>
        <taxon>Viridiplantae</taxon>
        <taxon>Streptophyta</taxon>
        <taxon>Embryophyta</taxon>
        <taxon>Tracheophyta</taxon>
        <taxon>Spermatophyta</taxon>
        <taxon>Magnoliopsida</taxon>
        <taxon>eudicotyledons</taxon>
        <taxon>Gunneridae</taxon>
        <taxon>Pentapetalae</taxon>
        <taxon>asterids</taxon>
        <taxon>Ericales</taxon>
        <taxon>Ericaceae</taxon>
        <taxon>Ericoideae</taxon>
        <taxon>Rhodoreae</taxon>
        <taxon>Rhododendron</taxon>
    </lineage>
</organism>
<keyword evidence="2" id="KW-1185">Reference proteome</keyword>
<accession>A0ACC0M9M4</accession>
<dbReference type="Proteomes" id="UP001062846">
    <property type="component" value="Chromosome 9"/>
</dbReference>
<evidence type="ECO:0000313" key="2">
    <source>
        <dbReference type="Proteomes" id="UP001062846"/>
    </source>
</evidence>
<comment type="caution">
    <text evidence="1">The sequence shown here is derived from an EMBL/GenBank/DDBJ whole genome shotgun (WGS) entry which is preliminary data.</text>
</comment>
<name>A0ACC0M9M4_RHOML</name>